<feature type="domain" description="RanBP2-type" evidence="6">
    <location>
        <begin position="346"/>
        <end position="375"/>
    </location>
</feature>
<feature type="compositionally biased region" description="Acidic residues" evidence="5">
    <location>
        <begin position="500"/>
        <end position="513"/>
    </location>
</feature>
<dbReference type="Proteomes" id="UP000623129">
    <property type="component" value="Unassembled WGS sequence"/>
</dbReference>
<sequence>MASASLSLLLRRPRQTAWFIIRRLSSLPLSSTPNSDSSSNPSSDSKPPTLSSRLSFVFDQLDSLSKPPDLSAQDSALRRIRSWWRRSDTHPDKEEKEELLKQNPKENMEATSMAEVSKKKEVELVHPWPEWIEIMERLAKQNYFDLSRVDEQRVAYDVPIDLSECKEEVSLDLSRDWLTVRNACMNFGRDRFDIIRSLQRKDIQTLVGHGCPSLEPKVIFSAKLLRKLVHLDEGDVCSACSLRNSCSRGYILVPKEDEARTLDIMRILLTFGFDHANGSVENKDLMKLKQVKNVVRKLMHEVARLSAVPIDPRLPPPVVKKREVKVKQPPPPPKKKRVGRDDVEMKKGDWLCPKCDFMNFAKNTVCMQCDAKRPKRQLLPGEWECPRCQFLNYRRNMACYECEHERPPDEYTSNQMDSRQPGPARTWPERGPPSRVPEVSDAWNFDFDDNESDGADVAAFEFADSSKGNLEEGDLTGSRGRRSELHERKAVSYSSKTGFDDFDDEDDDLDNYEIDSSSRAGKDSGVARRSFSDFEESDVDDYEDFNCSKKNSERRSRDSLNASDNDDEELINRANVRGKRGELKFDSDSDYDDDNDFRSNNAKRNLRASFSGSESDADDYRPSMEKHSKGGKFGARSDFGRVRGTNRSGRDGTVHYQEDSGRKGSSRFGSDGGFRGSQKNERKSSRGGFDRRRDNVPGKSDESFRFNRTRRHQAGNNSFGDRRRENVHGKPDESFRFNRRHQAGNRSFDRHGHDDFQNSDAVDRPRRVNVR</sequence>
<organism evidence="7 8">
    <name type="scientific">Carex littledalei</name>
    <dbReference type="NCBI Taxonomy" id="544730"/>
    <lineage>
        <taxon>Eukaryota</taxon>
        <taxon>Viridiplantae</taxon>
        <taxon>Streptophyta</taxon>
        <taxon>Embryophyta</taxon>
        <taxon>Tracheophyta</taxon>
        <taxon>Spermatophyta</taxon>
        <taxon>Magnoliopsida</taxon>
        <taxon>Liliopsida</taxon>
        <taxon>Poales</taxon>
        <taxon>Cyperaceae</taxon>
        <taxon>Cyperoideae</taxon>
        <taxon>Cariceae</taxon>
        <taxon>Carex</taxon>
        <taxon>Carex subgen. Euthyceras</taxon>
    </lineage>
</organism>
<keyword evidence="2 4" id="KW-0863">Zinc-finger</keyword>
<dbReference type="AlphaFoldDB" id="A0A833R7L7"/>
<feature type="compositionally biased region" description="Basic and acidic residues" evidence="5">
    <location>
        <begin position="747"/>
        <end position="771"/>
    </location>
</feature>
<evidence type="ECO:0000259" key="6">
    <source>
        <dbReference type="PROSITE" id="PS50199"/>
    </source>
</evidence>
<dbReference type="PANTHER" id="PTHR23111">
    <property type="entry name" value="ZINC FINGER PROTEIN"/>
    <property type="match status" value="1"/>
</dbReference>
<dbReference type="Gene3D" id="4.10.1060.10">
    <property type="entry name" value="Zinc finger, RanBP2-type"/>
    <property type="match status" value="2"/>
</dbReference>
<evidence type="ECO:0000256" key="5">
    <source>
        <dbReference type="SAM" id="MobiDB-lite"/>
    </source>
</evidence>
<feature type="region of interest" description="Disordered" evidence="5">
    <location>
        <begin position="406"/>
        <end position="448"/>
    </location>
</feature>
<dbReference type="GO" id="GO:0005737">
    <property type="term" value="C:cytoplasm"/>
    <property type="evidence" value="ECO:0007669"/>
    <property type="project" value="TreeGrafter"/>
</dbReference>
<evidence type="ECO:0000256" key="1">
    <source>
        <dbReference type="ARBA" id="ARBA00022723"/>
    </source>
</evidence>
<dbReference type="InterPro" id="IPR036443">
    <property type="entry name" value="Znf_RanBP2_sf"/>
</dbReference>
<reference evidence="7" key="1">
    <citation type="submission" date="2020-01" db="EMBL/GenBank/DDBJ databases">
        <title>Genome sequence of Kobresia littledalei, the first chromosome-level genome in the family Cyperaceae.</title>
        <authorList>
            <person name="Qu G."/>
        </authorList>
    </citation>
    <scope>NUCLEOTIDE SEQUENCE</scope>
    <source>
        <strain evidence="7">C.B.Clarke</strain>
        <tissue evidence="7">Leaf</tissue>
    </source>
</reference>
<feature type="region of interest" description="Disordered" evidence="5">
    <location>
        <begin position="322"/>
        <end position="342"/>
    </location>
</feature>
<feature type="region of interest" description="Disordered" evidence="5">
    <location>
        <begin position="92"/>
        <end position="114"/>
    </location>
</feature>
<protein>
    <submittedName>
        <fullName evidence="7">Zinc finger protein VAR3</fullName>
    </submittedName>
</protein>
<dbReference type="FunFam" id="4.10.1060.10:FF:000014">
    <property type="entry name" value="Putative zinc finger, RanBP2-type"/>
    <property type="match status" value="1"/>
</dbReference>
<dbReference type="PANTHER" id="PTHR23111:SF29">
    <property type="entry name" value="OS07G0404300 PROTEIN"/>
    <property type="match status" value="1"/>
</dbReference>
<feature type="compositionally biased region" description="Low complexity" evidence="5">
    <location>
        <begin position="29"/>
        <end position="49"/>
    </location>
</feature>
<dbReference type="SUPFAM" id="SSF90209">
    <property type="entry name" value="Ran binding protein zinc finger-like"/>
    <property type="match status" value="1"/>
</dbReference>
<feature type="compositionally biased region" description="Basic and acidic residues" evidence="5">
    <location>
        <begin position="618"/>
        <end position="628"/>
    </location>
</feature>
<feature type="region of interest" description="Disordered" evidence="5">
    <location>
        <begin position="468"/>
        <end position="771"/>
    </location>
</feature>
<feature type="compositionally biased region" description="Basic and acidic residues" evidence="5">
    <location>
        <begin position="481"/>
        <end position="490"/>
    </location>
</feature>
<dbReference type="EMBL" id="SWLB01000013">
    <property type="protein sequence ID" value="KAF3330769.1"/>
    <property type="molecule type" value="Genomic_DNA"/>
</dbReference>
<evidence type="ECO:0000256" key="3">
    <source>
        <dbReference type="ARBA" id="ARBA00022833"/>
    </source>
</evidence>
<dbReference type="Pfam" id="PF00641">
    <property type="entry name" value="Zn_ribbon_RanBP"/>
    <property type="match status" value="1"/>
</dbReference>
<feature type="compositionally biased region" description="Basic and acidic residues" evidence="5">
    <location>
        <begin position="520"/>
        <end position="532"/>
    </location>
</feature>
<dbReference type="PROSITE" id="PS50199">
    <property type="entry name" value="ZF_RANBP2_2"/>
    <property type="match status" value="2"/>
</dbReference>
<dbReference type="InterPro" id="IPR001876">
    <property type="entry name" value="Znf_RanBP2"/>
</dbReference>
<dbReference type="GO" id="GO:0008270">
    <property type="term" value="F:zinc ion binding"/>
    <property type="evidence" value="ECO:0007669"/>
    <property type="project" value="UniProtKB-KW"/>
</dbReference>
<accession>A0A833R7L7</accession>
<feature type="compositionally biased region" description="Acidic residues" evidence="5">
    <location>
        <begin position="533"/>
        <end position="544"/>
    </location>
</feature>
<evidence type="ECO:0000313" key="8">
    <source>
        <dbReference type="Proteomes" id="UP000623129"/>
    </source>
</evidence>
<feature type="compositionally biased region" description="Basic and acidic residues" evidence="5">
    <location>
        <begin position="546"/>
        <end position="558"/>
    </location>
</feature>
<dbReference type="GO" id="GO:0003729">
    <property type="term" value="F:mRNA binding"/>
    <property type="evidence" value="ECO:0007669"/>
    <property type="project" value="TreeGrafter"/>
</dbReference>
<gene>
    <name evidence="7" type="ORF">FCM35_KLT04123</name>
</gene>
<keyword evidence="1" id="KW-0479">Metal-binding</keyword>
<proteinExistence type="predicted"/>
<feature type="region of interest" description="Disordered" evidence="5">
    <location>
        <begin position="29"/>
        <end position="51"/>
    </location>
</feature>
<keyword evidence="3" id="KW-0862">Zinc</keyword>
<evidence type="ECO:0000256" key="4">
    <source>
        <dbReference type="PROSITE-ProRule" id="PRU00322"/>
    </source>
</evidence>
<feature type="compositionally biased region" description="Basic and acidic residues" evidence="5">
    <location>
        <begin position="720"/>
        <end position="736"/>
    </location>
</feature>
<dbReference type="SMART" id="SM00547">
    <property type="entry name" value="ZnF_RBZ"/>
    <property type="match status" value="2"/>
</dbReference>
<dbReference type="PROSITE" id="PS01358">
    <property type="entry name" value="ZF_RANBP2_1"/>
    <property type="match status" value="2"/>
</dbReference>
<dbReference type="OrthoDB" id="448399at2759"/>
<name>A0A833R7L7_9POAL</name>
<feature type="compositionally biased region" description="Basic and acidic residues" evidence="5">
    <location>
        <begin position="648"/>
        <end position="662"/>
    </location>
</feature>
<evidence type="ECO:0000256" key="2">
    <source>
        <dbReference type="ARBA" id="ARBA00022771"/>
    </source>
</evidence>
<feature type="domain" description="RanBP2-type" evidence="6">
    <location>
        <begin position="379"/>
        <end position="408"/>
    </location>
</feature>
<comment type="caution">
    <text evidence="7">The sequence shown here is derived from an EMBL/GenBank/DDBJ whole genome shotgun (WGS) entry which is preliminary data.</text>
</comment>
<evidence type="ECO:0000313" key="7">
    <source>
        <dbReference type="EMBL" id="KAF3330769.1"/>
    </source>
</evidence>
<feature type="compositionally biased region" description="Basic and acidic residues" evidence="5">
    <location>
        <begin position="678"/>
        <end position="705"/>
    </location>
</feature>
<feature type="compositionally biased region" description="Basic and acidic residues" evidence="5">
    <location>
        <begin position="92"/>
        <end position="108"/>
    </location>
</feature>
<keyword evidence="8" id="KW-1185">Reference proteome</keyword>